<protein>
    <submittedName>
        <fullName evidence="2">Putative membrane protein</fullName>
    </submittedName>
</protein>
<feature type="transmembrane region" description="Helical" evidence="1">
    <location>
        <begin position="177"/>
        <end position="199"/>
    </location>
</feature>
<feature type="transmembrane region" description="Helical" evidence="1">
    <location>
        <begin position="20"/>
        <end position="38"/>
    </location>
</feature>
<keyword evidence="3" id="KW-1185">Reference proteome</keyword>
<feature type="transmembrane region" description="Helical" evidence="1">
    <location>
        <begin position="113"/>
        <end position="134"/>
    </location>
</feature>
<feature type="transmembrane region" description="Helical" evidence="1">
    <location>
        <begin position="50"/>
        <end position="72"/>
    </location>
</feature>
<dbReference type="STRING" id="545694.TREPR_1643"/>
<keyword evidence="1" id="KW-1133">Transmembrane helix</keyword>
<feature type="transmembrane region" description="Helical" evidence="1">
    <location>
        <begin position="84"/>
        <end position="107"/>
    </location>
</feature>
<evidence type="ECO:0000313" key="2">
    <source>
        <dbReference type="EMBL" id="AEF85235.1"/>
    </source>
</evidence>
<keyword evidence="1" id="KW-0812">Transmembrane</keyword>
<dbReference type="HOGENOM" id="CLU_1342751_0_0_12"/>
<dbReference type="KEGG" id="tpi:TREPR_1643"/>
<organism evidence="2 3">
    <name type="scientific">Treponema primitia (strain ATCC BAA-887 / DSM 12427 / ZAS-2)</name>
    <dbReference type="NCBI Taxonomy" id="545694"/>
    <lineage>
        <taxon>Bacteria</taxon>
        <taxon>Pseudomonadati</taxon>
        <taxon>Spirochaetota</taxon>
        <taxon>Spirochaetia</taxon>
        <taxon>Spirochaetales</taxon>
        <taxon>Treponemataceae</taxon>
        <taxon>Treponema</taxon>
    </lineage>
</organism>
<accession>F5YNQ0</accession>
<gene>
    <name evidence="2" type="ordered locus">TREPR_1643</name>
</gene>
<proteinExistence type="predicted"/>
<sequence>MFYLFWHSISGREGENSGGIWALLLGSVVAIIQFLLGSFLTPGGFGLSRWVNACIDIVTLPALLPFGAYILLSRLRRLQKIGASEYAHFALLWLIPASAIRAVSWSAQKTPSLLVLTPLLWTAVAVGLPFFIDLLQRIRLIQRRGFFLLSIPVFLGMAALPFLAATVYWAFFAQKTGLGFLLFFITLIPMGISLGKSFYRSCVNPQLFYD</sequence>
<dbReference type="eggNOG" id="ENOG5030UNH">
    <property type="taxonomic scope" value="Bacteria"/>
</dbReference>
<reference evidence="2 3" key="2">
    <citation type="journal article" date="2011" name="ISME J.">
        <title>RNA-seq reveals cooperative metabolic interactions between two termite-gut spirochete species in co-culture.</title>
        <authorList>
            <person name="Rosenthal A.Z."/>
            <person name="Matson E.G."/>
            <person name="Eldar A."/>
            <person name="Leadbetter J.R."/>
        </authorList>
    </citation>
    <scope>NUCLEOTIDE SEQUENCE [LARGE SCALE GENOMIC DNA]</scope>
    <source>
        <strain evidence="3">ATCC BAA-887 / DSM 12427 / ZAS-2</strain>
    </source>
</reference>
<dbReference type="AlphaFoldDB" id="F5YNQ0"/>
<dbReference type="Proteomes" id="UP000009223">
    <property type="component" value="Chromosome"/>
</dbReference>
<evidence type="ECO:0000256" key="1">
    <source>
        <dbReference type="SAM" id="Phobius"/>
    </source>
</evidence>
<name>F5YNQ0_TREPZ</name>
<dbReference type="EMBL" id="CP001843">
    <property type="protein sequence ID" value="AEF85235.1"/>
    <property type="molecule type" value="Genomic_DNA"/>
</dbReference>
<reference evidence="3" key="1">
    <citation type="submission" date="2009-12" db="EMBL/GenBank/DDBJ databases">
        <title>Complete sequence of Treponema primitia strain ZAS-2.</title>
        <authorList>
            <person name="Tetu S.G."/>
            <person name="Matson E."/>
            <person name="Ren Q."/>
            <person name="Seshadri R."/>
            <person name="Elbourne L."/>
            <person name="Hassan K.A."/>
            <person name="Durkin A."/>
            <person name="Radune D."/>
            <person name="Mohamoud Y."/>
            <person name="Shay R."/>
            <person name="Jin S."/>
            <person name="Zhang X."/>
            <person name="Lucey K."/>
            <person name="Ballor N.R."/>
            <person name="Ottesen E."/>
            <person name="Rosenthal R."/>
            <person name="Allen A."/>
            <person name="Leadbetter J.R."/>
            <person name="Paulsen I.T."/>
        </authorList>
    </citation>
    <scope>NUCLEOTIDE SEQUENCE [LARGE SCALE GENOMIC DNA]</scope>
    <source>
        <strain evidence="3">ATCC BAA-887 / DSM 12427 / ZAS-2</strain>
    </source>
</reference>
<feature type="transmembrane region" description="Helical" evidence="1">
    <location>
        <begin position="146"/>
        <end position="171"/>
    </location>
</feature>
<keyword evidence="1" id="KW-0472">Membrane</keyword>
<evidence type="ECO:0000313" key="3">
    <source>
        <dbReference type="Proteomes" id="UP000009223"/>
    </source>
</evidence>